<dbReference type="SUPFAM" id="SSF53335">
    <property type="entry name" value="S-adenosyl-L-methionine-dependent methyltransferases"/>
    <property type="match status" value="1"/>
</dbReference>
<organism evidence="2">
    <name type="scientific">hydrothermal vent metagenome</name>
    <dbReference type="NCBI Taxonomy" id="652676"/>
    <lineage>
        <taxon>unclassified sequences</taxon>
        <taxon>metagenomes</taxon>
        <taxon>ecological metagenomes</taxon>
    </lineage>
</organism>
<dbReference type="Pfam" id="PF03848">
    <property type="entry name" value="TehB"/>
    <property type="match status" value="1"/>
</dbReference>
<protein>
    <recommendedName>
        <fullName evidence="1">Tellurite resistance methyltransferase TehB-like domain-containing protein</fullName>
    </recommendedName>
</protein>
<evidence type="ECO:0000259" key="1">
    <source>
        <dbReference type="Pfam" id="PF03848"/>
    </source>
</evidence>
<sequence length="184" mass="20911">MSDWNEVYRQKDADMATAAEVVLENTRLLSAQGKALDYASGLAGNGFYLSSKGYEVTAWDLSSVAVEKINARAEKNGAKLHAEMKDLEKAIPAMYGQFDVIAVSYFLHRESLRHLYEYLKKDGLLFYQTFSGRQLNGTGPSREAFRLQRGELLNVYSDMQLLYYREDNSRSACKPDQVYFVAMK</sequence>
<gene>
    <name evidence="2" type="ORF">MNBD_GAMMA11-1193</name>
</gene>
<dbReference type="Gene3D" id="3.40.50.150">
    <property type="entry name" value="Vaccinia Virus protein VP39"/>
    <property type="match status" value="1"/>
</dbReference>
<dbReference type="AlphaFoldDB" id="A0A3B0WYT4"/>
<accession>A0A3B0WYT4</accession>
<dbReference type="EMBL" id="UOFG01000140">
    <property type="protein sequence ID" value="VAW61188.1"/>
    <property type="molecule type" value="Genomic_DNA"/>
</dbReference>
<dbReference type="InterPro" id="IPR029063">
    <property type="entry name" value="SAM-dependent_MTases_sf"/>
</dbReference>
<dbReference type="InterPro" id="IPR015985">
    <property type="entry name" value="TehB-like_dom"/>
</dbReference>
<evidence type="ECO:0000313" key="2">
    <source>
        <dbReference type="EMBL" id="VAW61188.1"/>
    </source>
</evidence>
<proteinExistence type="predicted"/>
<name>A0A3B0WYT4_9ZZZZ</name>
<reference evidence="2" key="1">
    <citation type="submission" date="2018-06" db="EMBL/GenBank/DDBJ databases">
        <authorList>
            <person name="Zhirakovskaya E."/>
        </authorList>
    </citation>
    <scope>NUCLEOTIDE SEQUENCE</scope>
</reference>
<feature type="domain" description="Tellurite resistance methyltransferase TehB-like" evidence="1">
    <location>
        <begin position="8"/>
        <end position="168"/>
    </location>
</feature>
<dbReference type="CDD" id="cd02440">
    <property type="entry name" value="AdoMet_MTases"/>
    <property type="match status" value="1"/>
</dbReference>